<dbReference type="RefSeq" id="XP_071925647.1">
    <property type="nucleotide sequence ID" value="XM_072069546.1"/>
</dbReference>
<dbReference type="GeneID" id="113714904"/>
<evidence type="ECO:0000313" key="1">
    <source>
        <dbReference type="Proteomes" id="UP001652660"/>
    </source>
</evidence>
<gene>
    <name evidence="2 3 4 5" type="primary">LOC113714904</name>
</gene>
<dbReference type="InterPro" id="IPR012340">
    <property type="entry name" value="NA-bd_OB-fold"/>
</dbReference>
<dbReference type="Proteomes" id="UP001652660">
    <property type="component" value="Chromosome 10c"/>
</dbReference>
<proteinExistence type="predicted"/>
<organism evidence="1 3">
    <name type="scientific">Coffea arabica</name>
    <name type="common">Arabian coffee</name>
    <dbReference type="NCBI Taxonomy" id="13443"/>
    <lineage>
        <taxon>Eukaryota</taxon>
        <taxon>Viridiplantae</taxon>
        <taxon>Streptophyta</taxon>
        <taxon>Embryophyta</taxon>
        <taxon>Tracheophyta</taxon>
        <taxon>Spermatophyta</taxon>
        <taxon>Magnoliopsida</taxon>
        <taxon>eudicotyledons</taxon>
        <taxon>Gunneridae</taxon>
        <taxon>Pentapetalae</taxon>
        <taxon>asterids</taxon>
        <taxon>lamiids</taxon>
        <taxon>Gentianales</taxon>
        <taxon>Rubiaceae</taxon>
        <taxon>Ixoroideae</taxon>
        <taxon>Gardenieae complex</taxon>
        <taxon>Bertiereae - Coffeeae clade</taxon>
        <taxon>Coffeeae</taxon>
        <taxon>Coffea</taxon>
    </lineage>
</organism>
<dbReference type="RefSeq" id="XP_071925650.1">
    <property type="nucleotide sequence ID" value="XM_072069549.1"/>
</dbReference>
<sequence>MLLTLWNEFEANKEAQLANTIANNNIIIAMKVKVTTFNYLSLTTRLASCLLVNPPTPQATVLRQWYDQNRQEIAQLIEETSYKDSTKLLPPAKNDDIISVDNAVSMLKNVKTAWIRGNISLIAEQRSFWYAVCSNCQKAVDTNLE</sequence>
<keyword evidence="1" id="KW-1185">Reference proteome</keyword>
<protein>
    <submittedName>
        <fullName evidence="2 3">Replication protein A 70 kDa DNA-binding subunit B-like</fullName>
    </submittedName>
</protein>
<evidence type="ECO:0000313" key="5">
    <source>
        <dbReference type="RefSeq" id="XP_071925650.1"/>
    </source>
</evidence>
<name>A0ABM4W1H3_COFAR</name>
<dbReference type="Gene3D" id="2.40.50.140">
    <property type="entry name" value="Nucleic acid-binding proteins"/>
    <property type="match status" value="1"/>
</dbReference>
<dbReference type="SUPFAM" id="SSF50249">
    <property type="entry name" value="Nucleic acid-binding proteins"/>
    <property type="match status" value="1"/>
</dbReference>
<dbReference type="RefSeq" id="XP_071925649.1">
    <property type="nucleotide sequence ID" value="XM_072069548.1"/>
</dbReference>
<evidence type="ECO:0000313" key="3">
    <source>
        <dbReference type="RefSeq" id="XP_071925648.1"/>
    </source>
</evidence>
<dbReference type="RefSeq" id="XP_071925648.1">
    <property type="nucleotide sequence ID" value="XM_072069547.1"/>
</dbReference>
<accession>A0ABM4W1H3</accession>
<evidence type="ECO:0000313" key="2">
    <source>
        <dbReference type="RefSeq" id="XP_071925647.1"/>
    </source>
</evidence>
<evidence type="ECO:0000313" key="4">
    <source>
        <dbReference type="RefSeq" id="XP_071925649.1"/>
    </source>
</evidence>
<reference evidence="2 3" key="1">
    <citation type="submission" date="2025-05" db="UniProtKB">
        <authorList>
            <consortium name="RefSeq"/>
        </authorList>
    </citation>
    <scope>IDENTIFICATION</scope>
    <source>
        <tissue evidence="2 3">Leaves</tissue>
    </source>
</reference>